<dbReference type="Gene3D" id="3.40.1620.10">
    <property type="entry name" value="YefM-like domain"/>
    <property type="match status" value="1"/>
</dbReference>
<comment type="caution">
    <text evidence="2">The sequence shown here is derived from an EMBL/GenBank/DDBJ whole genome shotgun (WGS) entry which is preliminary data.</text>
</comment>
<evidence type="ECO:0000313" key="3">
    <source>
        <dbReference type="Proteomes" id="UP000035760"/>
    </source>
</evidence>
<dbReference type="SUPFAM" id="SSF143120">
    <property type="entry name" value="YefM-like"/>
    <property type="match status" value="1"/>
</dbReference>
<organism evidence="2 3">
    <name type="scientific">Candidatus Competibacter denitrificans Run_A_D11</name>
    <dbReference type="NCBI Taxonomy" id="1400863"/>
    <lineage>
        <taxon>Bacteria</taxon>
        <taxon>Pseudomonadati</taxon>
        <taxon>Pseudomonadota</taxon>
        <taxon>Gammaproteobacteria</taxon>
        <taxon>Candidatus Competibacteraceae</taxon>
        <taxon>Candidatus Competibacter</taxon>
    </lineage>
</organism>
<sequence length="77" mass="8504">MMKTVSKGVLKAKMLAYFREIETTGEALIITSNGQPVLKVIPYQPEATVEAVFADVRGRLQEHGDLLEPTLAEWGES</sequence>
<dbReference type="STRING" id="1400863.BN873_470001"/>
<name>W6M9I3_9GAMM</name>
<dbReference type="RefSeq" id="WP_048673878.1">
    <property type="nucleotide sequence ID" value="NZ_CBTJ020000055.1"/>
</dbReference>
<protein>
    <submittedName>
        <fullName evidence="2">Prevent-host-death family protein</fullName>
    </submittedName>
</protein>
<comment type="similarity">
    <text evidence="1">Belongs to the phD/YefM antitoxin family.</text>
</comment>
<evidence type="ECO:0000313" key="2">
    <source>
        <dbReference type="EMBL" id="CDI03259.1"/>
    </source>
</evidence>
<evidence type="ECO:0000256" key="1">
    <source>
        <dbReference type="ARBA" id="ARBA00009981"/>
    </source>
</evidence>
<reference evidence="2" key="1">
    <citation type="submission" date="2013-07" db="EMBL/GenBank/DDBJ databases">
        <authorList>
            <person name="McIlroy S."/>
        </authorList>
    </citation>
    <scope>NUCLEOTIDE SEQUENCE [LARGE SCALE GENOMIC DNA]</scope>
    <source>
        <strain evidence="2">Run_A_D11</strain>
    </source>
</reference>
<keyword evidence="3" id="KW-1185">Reference proteome</keyword>
<dbReference type="EMBL" id="CBTJ020000055">
    <property type="protein sequence ID" value="CDI03259.1"/>
    <property type="molecule type" value="Genomic_DNA"/>
</dbReference>
<reference evidence="2" key="2">
    <citation type="submission" date="2014-03" db="EMBL/GenBank/DDBJ databases">
        <title>Candidatus Competibacter-lineage genomes retrieved from metagenomes reveal functional metabolic diversity.</title>
        <authorList>
            <person name="McIlroy S.J."/>
            <person name="Albertsen M."/>
            <person name="Andresen E.K."/>
            <person name="Saunders A.M."/>
            <person name="Kristiansen R."/>
            <person name="Stokholm-Bjerregaard M."/>
            <person name="Nielsen K.L."/>
            <person name="Nielsen P.H."/>
        </authorList>
    </citation>
    <scope>NUCLEOTIDE SEQUENCE</scope>
    <source>
        <strain evidence="2">Run_A_D11</strain>
    </source>
</reference>
<accession>W6M9I3</accession>
<dbReference type="Proteomes" id="UP000035760">
    <property type="component" value="Unassembled WGS sequence"/>
</dbReference>
<dbReference type="AlphaFoldDB" id="W6M9I3"/>
<dbReference type="InterPro" id="IPR036165">
    <property type="entry name" value="YefM-like_sf"/>
</dbReference>
<gene>
    <name evidence="2" type="ORF">BN873_470001</name>
</gene>
<proteinExistence type="inferred from homology"/>